<name>Q7V188_PROMP</name>
<keyword evidence="2" id="KW-0808">Transferase</keyword>
<evidence type="ECO:0000313" key="3">
    <source>
        <dbReference type="Proteomes" id="UP000001026"/>
    </source>
</evidence>
<proteinExistence type="predicted"/>
<dbReference type="RefSeq" id="WP_011132626.1">
    <property type="nucleotide sequence ID" value="NC_005072.1"/>
</dbReference>
<dbReference type="PANTHER" id="PTHR43451:SF1">
    <property type="entry name" value="ACETYLTRANSFERASE"/>
    <property type="match status" value="1"/>
</dbReference>
<dbReference type="eggNOG" id="COG1247">
    <property type="taxonomic scope" value="Bacteria"/>
</dbReference>
<accession>Q7V188</accession>
<dbReference type="OrthoDB" id="424368at2"/>
<dbReference type="InterPro" id="IPR016181">
    <property type="entry name" value="Acyl_CoA_acyltransferase"/>
</dbReference>
<feature type="domain" description="N-acetyltransferase" evidence="1">
    <location>
        <begin position="1"/>
        <end position="153"/>
    </location>
</feature>
<dbReference type="CDD" id="cd04301">
    <property type="entry name" value="NAT_SF"/>
    <property type="match status" value="1"/>
</dbReference>
<dbReference type="Proteomes" id="UP000001026">
    <property type="component" value="Chromosome"/>
</dbReference>
<organism evidence="2 3">
    <name type="scientific">Prochlorococcus marinus subsp. pastoris (strain CCMP1986 / NIES-2087 / MED4)</name>
    <dbReference type="NCBI Taxonomy" id="59919"/>
    <lineage>
        <taxon>Bacteria</taxon>
        <taxon>Bacillati</taxon>
        <taxon>Cyanobacteriota</taxon>
        <taxon>Cyanophyceae</taxon>
        <taxon>Synechococcales</taxon>
        <taxon>Prochlorococcaceae</taxon>
        <taxon>Prochlorococcus</taxon>
    </lineage>
</organism>
<protein>
    <submittedName>
        <fullName evidence="2">GCN5-related N-acetyltransferase</fullName>
    </submittedName>
</protein>
<reference evidence="2 3" key="1">
    <citation type="journal article" date="2003" name="Nature">
        <title>Genome divergence in two Prochlorococcus ecotypes reflects oceanic niche differentiation.</title>
        <authorList>
            <person name="Rocap G."/>
            <person name="Larimer F.W."/>
            <person name="Lamerdin J.E."/>
            <person name="Malfatti S."/>
            <person name="Chain P."/>
            <person name="Ahlgren N.A."/>
            <person name="Arellano A."/>
            <person name="Coleman M."/>
            <person name="Hauser L."/>
            <person name="Hess W.R."/>
            <person name="Johnson Z.I."/>
            <person name="Land M.L."/>
            <person name="Lindell D."/>
            <person name="Post A.F."/>
            <person name="Regala W."/>
            <person name="Shah M."/>
            <person name="Shaw S.L."/>
            <person name="Steglich C."/>
            <person name="Sullivan M.B."/>
            <person name="Ting C.S."/>
            <person name="Tolonen A."/>
            <person name="Webb E.A."/>
            <person name="Zinser E.R."/>
            <person name="Chisholm S.W."/>
        </authorList>
    </citation>
    <scope>NUCLEOTIDE SEQUENCE [LARGE SCALE GENOMIC DNA]</scope>
    <source>
        <strain evidence="3">CCMP1986 / NIES-2087 / MED4</strain>
    </source>
</reference>
<dbReference type="InterPro" id="IPR052564">
    <property type="entry name" value="N-acetyltrans/Recomb-assoc"/>
</dbReference>
<dbReference type="KEGG" id="pmm:PMM0994"/>
<gene>
    <name evidence="2" type="ordered locus">PMM0994</name>
</gene>
<dbReference type="SUPFAM" id="SSF55729">
    <property type="entry name" value="Acyl-CoA N-acyltransferases (Nat)"/>
    <property type="match status" value="1"/>
</dbReference>
<dbReference type="PROSITE" id="PS51186">
    <property type="entry name" value="GNAT"/>
    <property type="match status" value="1"/>
</dbReference>
<dbReference type="STRING" id="59919.PMM0994"/>
<evidence type="ECO:0000259" key="1">
    <source>
        <dbReference type="PROSITE" id="PS51186"/>
    </source>
</evidence>
<dbReference type="GO" id="GO:0016747">
    <property type="term" value="F:acyltransferase activity, transferring groups other than amino-acyl groups"/>
    <property type="evidence" value="ECO:0007669"/>
    <property type="project" value="InterPro"/>
</dbReference>
<dbReference type="InterPro" id="IPR000182">
    <property type="entry name" value="GNAT_dom"/>
</dbReference>
<dbReference type="HOGENOM" id="CLU_087351_0_3_3"/>
<dbReference type="EMBL" id="BX548174">
    <property type="protein sequence ID" value="CAE19453.1"/>
    <property type="molecule type" value="Genomic_DNA"/>
</dbReference>
<dbReference type="PANTHER" id="PTHR43451">
    <property type="entry name" value="ACETYLTRANSFERASE (GNAT) FAMILY PROTEIN"/>
    <property type="match status" value="1"/>
</dbReference>
<dbReference type="Pfam" id="PF13673">
    <property type="entry name" value="Acetyltransf_10"/>
    <property type="match status" value="1"/>
</dbReference>
<evidence type="ECO:0000313" key="2">
    <source>
        <dbReference type="EMBL" id="CAE19453.1"/>
    </source>
</evidence>
<dbReference type="Gene3D" id="3.40.630.30">
    <property type="match status" value="1"/>
</dbReference>
<sequence length="153" mass="18224">MNLKQITQKDQLDLKKIYFDSIISIDQKIYTSEQKRAWASQAWDNKYFNLTLKEGKGWLINEREKIIAFASRYPNNRISLLYCRGDSQRKGYGTKLLKKIEKEAIKEGLPCLTTEASLISYKLFLKNSWKIIRKEKIIIKNITFERYKMIKNF</sequence>
<dbReference type="AlphaFoldDB" id="Q7V188"/>